<proteinExistence type="predicted"/>
<gene>
    <name evidence="1" type="ORF">TSOC_002387</name>
</gene>
<dbReference type="AlphaFoldDB" id="A0A2J8AEE0"/>
<evidence type="ECO:0000313" key="1">
    <source>
        <dbReference type="EMBL" id="PNH10891.1"/>
    </source>
</evidence>
<organism evidence="1 2">
    <name type="scientific">Tetrabaena socialis</name>
    <dbReference type="NCBI Taxonomy" id="47790"/>
    <lineage>
        <taxon>Eukaryota</taxon>
        <taxon>Viridiplantae</taxon>
        <taxon>Chlorophyta</taxon>
        <taxon>core chlorophytes</taxon>
        <taxon>Chlorophyceae</taxon>
        <taxon>CS clade</taxon>
        <taxon>Chlamydomonadales</taxon>
        <taxon>Tetrabaenaceae</taxon>
        <taxon>Tetrabaena</taxon>
    </lineage>
</organism>
<name>A0A2J8AEE0_9CHLO</name>
<dbReference type="Proteomes" id="UP000236333">
    <property type="component" value="Unassembled WGS sequence"/>
</dbReference>
<evidence type="ECO:0000313" key="2">
    <source>
        <dbReference type="Proteomes" id="UP000236333"/>
    </source>
</evidence>
<dbReference type="EMBL" id="PGGS01000044">
    <property type="protein sequence ID" value="PNH10891.1"/>
    <property type="molecule type" value="Genomic_DNA"/>
</dbReference>
<accession>A0A2J8AEE0</accession>
<comment type="caution">
    <text evidence="1">The sequence shown here is derived from an EMBL/GenBank/DDBJ whole genome shotgun (WGS) entry which is preliminary data.</text>
</comment>
<keyword evidence="2" id="KW-1185">Reference proteome</keyword>
<sequence>MHTNWYVAQHSPPKYTRRYPNLICPCPASVACGSLDSTSSADTSSSTSVNCFSVLGSACTSITSMPSAACVRVRPCAMLTAREMSRSGGKPPPPAPAPAPALHSCLAAVR</sequence>
<protein>
    <submittedName>
        <fullName evidence="1">Uncharacterized protein</fullName>
    </submittedName>
</protein>
<reference evidence="1 2" key="1">
    <citation type="journal article" date="2017" name="Mol. Biol. Evol.">
        <title>The 4-celled Tetrabaena socialis nuclear genome reveals the essential components for genetic control of cell number at the origin of multicellularity in the volvocine lineage.</title>
        <authorList>
            <person name="Featherston J."/>
            <person name="Arakaki Y."/>
            <person name="Hanschen E.R."/>
            <person name="Ferris P.J."/>
            <person name="Michod R.E."/>
            <person name="Olson B.J.S.C."/>
            <person name="Nozaki H."/>
            <person name="Durand P.M."/>
        </authorList>
    </citation>
    <scope>NUCLEOTIDE SEQUENCE [LARGE SCALE GENOMIC DNA]</scope>
    <source>
        <strain evidence="1 2">NIES-571</strain>
    </source>
</reference>